<dbReference type="AlphaFoldDB" id="A0A3M8P9J7"/>
<dbReference type="Pfam" id="PF01040">
    <property type="entry name" value="UbiA"/>
    <property type="match status" value="1"/>
</dbReference>
<dbReference type="InterPro" id="IPR026046">
    <property type="entry name" value="UBIAD1"/>
</dbReference>
<protein>
    <submittedName>
        <fullName evidence="9">Prenyltransferase</fullName>
    </submittedName>
</protein>
<dbReference type="GO" id="GO:0009234">
    <property type="term" value="P:menaquinone biosynthetic process"/>
    <property type="evidence" value="ECO:0007669"/>
    <property type="project" value="UniProtKB-UniPathway"/>
</dbReference>
<evidence type="ECO:0000256" key="5">
    <source>
        <dbReference type="ARBA" id="ARBA00022692"/>
    </source>
</evidence>
<keyword evidence="6 8" id="KW-1133">Transmembrane helix</keyword>
<dbReference type="OrthoDB" id="9767568at2"/>
<evidence type="ECO:0000256" key="2">
    <source>
        <dbReference type="ARBA" id="ARBA00004863"/>
    </source>
</evidence>
<dbReference type="Gene3D" id="1.10.357.140">
    <property type="entry name" value="UbiA prenyltransferase"/>
    <property type="match status" value="1"/>
</dbReference>
<dbReference type="PIRSF" id="PIRSF005355">
    <property type="entry name" value="UBIAD1"/>
    <property type="match status" value="1"/>
</dbReference>
<dbReference type="GO" id="GO:0042371">
    <property type="term" value="P:vitamin K biosynthetic process"/>
    <property type="evidence" value="ECO:0007669"/>
    <property type="project" value="TreeGrafter"/>
</dbReference>
<accession>A0A3M8P9J7</accession>
<evidence type="ECO:0000256" key="1">
    <source>
        <dbReference type="ARBA" id="ARBA00004141"/>
    </source>
</evidence>
<keyword evidence="10" id="KW-1185">Reference proteome</keyword>
<keyword evidence="4 9" id="KW-0808">Transferase</keyword>
<evidence type="ECO:0000256" key="8">
    <source>
        <dbReference type="SAM" id="Phobius"/>
    </source>
</evidence>
<feature type="transmembrane region" description="Helical" evidence="8">
    <location>
        <begin position="234"/>
        <end position="261"/>
    </location>
</feature>
<evidence type="ECO:0000256" key="3">
    <source>
        <dbReference type="ARBA" id="ARBA00022428"/>
    </source>
</evidence>
<dbReference type="PANTHER" id="PTHR13929">
    <property type="entry name" value="1,4-DIHYDROXY-2-NAPHTHOATE OCTAPRENYLTRANSFERASE"/>
    <property type="match status" value="1"/>
</dbReference>
<keyword evidence="7 8" id="KW-0472">Membrane</keyword>
<dbReference type="GO" id="GO:0004659">
    <property type="term" value="F:prenyltransferase activity"/>
    <property type="evidence" value="ECO:0007669"/>
    <property type="project" value="InterPro"/>
</dbReference>
<evidence type="ECO:0000256" key="4">
    <source>
        <dbReference type="ARBA" id="ARBA00022679"/>
    </source>
</evidence>
<feature type="transmembrane region" description="Helical" evidence="8">
    <location>
        <begin position="178"/>
        <end position="197"/>
    </location>
</feature>
<dbReference type="RefSeq" id="WP_123164048.1">
    <property type="nucleotide sequence ID" value="NZ_RIAX01000002.1"/>
</dbReference>
<dbReference type="InterPro" id="IPR044878">
    <property type="entry name" value="UbiA_sf"/>
</dbReference>
<organism evidence="9 10">
    <name type="scientific">Planococcus salinus</name>
    <dbReference type="NCBI Taxonomy" id="1848460"/>
    <lineage>
        <taxon>Bacteria</taxon>
        <taxon>Bacillati</taxon>
        <taxon>Bacillota</taxon>
        <taxon>Bacilli</taxon>
        <taxon>Bacillales</taxon>
        <taxon>Caryophanaceae</taxon>
        <taxon>Planococcus</taxon>
    </lineage>
</organism>
<keyword evidence="5 8" id="KW-0812">Transmembrane</keyword>
<feature type="transmembrane region" description="Helical" evidence="8">
    <location>
        <begin position="95"/>
        <end position="116"/>
    </location>
</feature>
<dbReference type="CDD" id="cd13962">
    <property type="entry name" value="PT_UbiA_UBIAD1"/>
    <property type="match status" value="1"/>
</dbReference>
<feature type="transmembrane region" description="Helical" evidence="8">
    <location>
        <begin position="282"/>
        <end position="300"/>
    </location>
</feature>
<feature type="transmembrane region" description="Helical" evidence="8">
    <location>
        <begin position="20"/>
        <end position="40"/>
    </location>
</feature>
<comment type="pathway">
    <text evidence="2">Quinol/quinone metabolism; menaquinone biosynthesis.</text>
</comment>
<proteinExistence type="predicted"/>
<gene>
    <name evidence="9" type="ORF">EEX84_02655</name>
</gene>
<dbReference type="InterPro" id="IPR000537">
    <property type="entry name" value="UbiA_prenyltransferase"/>
</dbReference>
<keyword evidence="3" id="KW-0474">Menaquinone biosynthesis</keyword>
<evidence type="ECO:0000313" key="10">
    <source>
        <dbReference type="Proteomes" id="UP000275473"/>
    </source>
</evidence>
<evidence type="ECO:0000313" key="9">
    <source>
        <dbReference type="EMBL" id="RNF40347.1"/>
    </source>
</evidence>
<dbReference type="EMBL" id="RIAX01000002">
    <property type="protein sequence ID" value="RNF40347.1"/>
    <property type="molecule type" value="Genomic_DNA"/>
</dbReference>
<reference evidence="9 10" key="1">
    <citation type="journal article" date="2018" name="Int. J. Syst. Evol. Microbiol.">
        <title>Planococcus salinus sp. nov., a moderately halophilic bacterium isolated from a saline-alkali soil.</title>
        <authorList>
            <person name="Gan L."/>
        </authorList>
    </citation>
    <scope>NUCLEOTIDE SEQUENCE [LARGE SCALE GENOMIC DNA]</scope>
    <source>
        <strain evidence="9 10">LCB217</strain>
    </source>
</reference>
<dbReference type="UniPathway" id="UPA00079"/>
<feature type="transmembrane region" description="Helical" evidence="8">
    <location>
        <begin position="47"/>
        <end position="67"/>
    </location>
</feature>
<dbReference type="Proteomes" id="UP000275473">
    <property type="component" value="Unassembled WGS sequence"/>
</dbReference>
<feature type="transmembrane region" description="Helical" evidence="8">
    <location>
        <begin position="123"/>
        <end position="141"/>
    </location>
</feature>
<evidence type="ECO:0000256" key="7">
    <source>
        <dbReference type="ARBA" id="ARBA00023136"/>
    </source>
</evidence>
<comment type="subcellular location">
    <subcellularLocation>
        <location evidence="1">Membrane</location>
        <topology evidence="1">Multi-pass membrane protein</topology>
    </subcellularLocation>
</comment>
<dbReference type="GO" id="GO:0016020">
    <property type="term" value="C:membrane"/>
    <property type="evidence" value="ECO:0007669"/>
    <property type="project" value="UniProtKB-SubCell"/>
</dbReference>
<name>A0A3M8P9J7_9BACL</name>
<dbReference type="PANTHER" id="PTHR13929:SF0">
    <property type="entry name" value="UBIA PRENYLTRANSFERASE DOMAIN-CONTAINING PROTEIN 1"/>
    <property type="match status" value="1"/>
</dbReference>
<evidence type="ECO:0000256" key="6">
    <source>
        <dbReference type="ARBA" id="ARBA00022989"/>
    </source>
</evidence>
<comment type="caution">
    <text evidence="9">The sequence shown here is derived from an EMBL/GenBank/DDBJ whole genome shotgun (WGS) entry which is preliminary data.</text>
</comment>
<feature type="transmembrane region" description="Helical" evidence="8">
    <location>
        <begin position="147"/>
        <end position="171"/>
    </location>
</feature>
<sequence>MNISAEFAGYTYRYSWLTLIRPLTLSGSISPAVAGAAFAAQKGSVDILVFFVFLAAALLVQMAVNIFNDYFDFLHGQDAEKWVRTERTGFSRQPLFSQLPIAAAGLLVVAGGLGTWLASRSSYWILLIGAVSIVAGIYYSAGKPSLASIGAGEMVAAIFLGFVVTSLSFVVEGGNFSWQVVAIAVPYAALIASMILVNNIRDMEKDKGFRCTVPIALGRPKAMQILGLLLALPYIWTAGVLVMGIVGWIAVIAILALPIALRLRWKLRGDAPRCDEKQAMKLAAWHHWVFGLLFAISIAIG</sequence>